<comment type="caution">
    <text evidence="4">The sequence shown here is derived from an EMBL/GenBank/DDBJ whole genome shotgun (WGS) entry which is preliminary data.</text>
</comment>
<dbReference type="InterPro" id="IPR013762">
    <property type="entry name" value="Integrase-like_cat_sf"/>
</dbReference>
<dbReference type="GO" id="GO:0006310">
    <property type="term" value="P:DNA recombination"/>
    <property type="evidence" value="ECO:0007669"/>
    <property type="project" value="UniProtKB-KW"/>
</dbReference>
<dbReference type="InterPro" id="IPR010998">
    <property type="entry name" value="Integrase_recombinase_N"/>
</dbReference>
<dbReference type="InterPro" id="IPR052925">
    <property type="entry name" value="Phage_Integrase-like_Recomb"/>
</dbReference>
<dbReference type="RefSeq" id="WP_109390040.1">
    <property type="nucleotide sequence ID" value="NZ_QETF01000032.1"/>
</dbReference>
<evidence type="ECO:0000256" key="1">
    <source>
        <dbReference type="ARBA" id="ARBA00023125"/>
    </source>
</evidence>
<dbReference type="Pfam" id="PF00589">
    <property type="entry name" value="Phage_integrase"/>
    <property type="match status" value="1"/>
</dbReference>
<dbReference type="EMBL" id="QETF01000032">
    <property type="protein sequence ID" value="PWG15608.1"/>
    <property type="molecule type" value="Genomic_DNA"/>
</dbReference>
<dbReference type="AlphaFoldDB" id="A0A2V1P1Q1"/>
<dbReference type="PANTHER" id="PTHR34605:SF4">
    <property type="entry name" value="DNA ADENINE METHYLTRANSFERASE"/>
    <property type="match status" value="1"/>
</dbReference>
<dbReference type="SUPFAM" id="SSF47823">
    <property type="entry name" value="lambda integrase-like, N-terminal domain"/>
    <property type="match status" value="1"/>
</dbReference>
<keyword evidence="1" id="KW-0238">DNA-binding</keyword>
<dbReference type="Gene3D" id="1.10.150.130">
    <property type="match status" value="1"/>
</dbReference>
<dbReference type="Gene3D" id="1.10.443.10">
    <property type="entry name" value="Intergrase catalytic core"/>
    <property type="match status" value="1"/>
</dbReference>
<evidence type="ECO:0000259" key="3">
    <source>
        <dbReference type="PROSITE" id="PS51898"/>
    </source>
</evidence>
<dbReference type="InterPro" id="IPR002104">
    <property type="entry name" value="Integrase_catalytic"/>
</dbReference>
<keyword evidence="2" id="KW-0233">DNA recombination</keyword>
<evidence type="ECO:0000256" key="2">
    <source>
        <dbReference type="ARBA" id="ARBA00023172"/>
    </source>
</evidence>
<dbReference type="PROSITE" id="PS51898">
    <property type="entry name" value="TYR_RECOMBINASE"/>
    <property type="match status" value="1"/>
</dbReference>
<dbReference type="InterPro" id="IPR011010">
    <property type="entry name" value="DNA_brk_join_enz"/>
</dbReference>
<sequence length="329" mass="36533">MAGQVDERFDRQSQRAELLSVLARLPDDQRKELIAEYRARSEAAFAPATIRNYRMIIRLFTQWCAERGLSSEPPIAPTTVAQWVDDMGGRLSSNTIETRLWGIAELHRSNFLPSPTRHRLVELALKSVKRRYGAMTRQAPPLGKAEVLQAISRLGSSRIELRDAAALWIATDTWCRASEIVAFRVKDIERQTDGSSLLCVARSKTDQYYRGAFAFLSESGTAAVLRWVEEAGLCDNDPILTKSQKGGLRTPLDPATLSRIIRRCVGRADVSAHSTRVGGVHDAFRLGCDLSSIMIAGRWSSPEMPARYGRRILASQSAAAAVSKAFEEQ</sequence>
<proteinExistence type="predicted"/>
<evidence type="ECO:0000313" key="5">
    <source>
        <dbReference type="Proteomes" id="UP000245293"/>
    </source>
</evidence>
<accession>A0A2V1P1Q1</accession>
<dbReference type="PANTHER" id="PTHR34605">
    <property type="entry name" value="PHAGE_INTEGRASE DOMAIN-CONTAINING PROTEIN"/>
    <property type="match status" value="1"/>
</dbReference>
<evidence type="ECO:0000313" key="4">
    <source>
        <dbReference type="EMBL" id="PWG15608.1"/>
    </source>
</evidence>
<reference evidence="5" key="1">
    <citation type="submission" date="2018-05" db="EMBL/GenBank/DDBJ databases">
        <authorList>
            <person name="Du Z."/>
            <person name="Wang X."/>
        </authorList>
    </citation>
    <scope>NUCLEOTIDE SEQUENCE [LARGE SCALE GENOMIC DNA]</scope>
    <source>
        <strain evidence="5">WDS4C29</strain>
    </source>
</reference>
<organism evidence="4 5">
    <name type="scientific">Salibaculum griseiflavum</name>
    <dbReference type="NCBI Taxonomy" id="1914409"/>
    <lineage>
        <taxon>Bacteria</taxon>
        <taxon>Pseudomonadati</taxon>
        <taxon>Pseudomonadota</taxon>
        <taxon>Alphaproteobacteria</taxon>
        <taxon>Rhodobacterales</taxon>
        <taxon>Roseobacteraceae</taxon>
        <taxon>Salibaculum</taxon>
    </lineage>
</organism>
<keyword evidence="5" id="KW-1185">Reference proteome</keyword>
<dbReference type="OrthoDB" id="7718754at2"/>
<protein>
    <submittedName>
        <fullName evidence="4">Recombinase XerD</fullName>
    </submittedName>
</protein>
<dbReference type="GO" id="GO:0015074">
    <property type="term" value="P:DNA integration"/>
    <property type="evidence" value="ECO:0007669"/>
    <property type="project" value="InterPro"/>
</dbReference>
<dbReference type="GO" id="GO:0003677">
    <property type="term" value="F:DNA binding"/>
    <property type="evidence" value="ECO:0007669"/>
    <property type="project" value="UniProtKB-KW"/>
</dbReference>
<dbReference type="SUPFAM" id="SSF56349">
    <property type="entry name" value="DNA breaking-rejoining enzymes"/>
    <property type="match status" value="1"/>
</dbReference>
<feature type="domain" description="Tyr recombinase" evidence="3">
    <location>
        <begin position="137"/>
        <end position="323"/>
    </location>
</feature>
<gene>
    <name evidence="4" type="ORF">DFK10_16010</name>
</gene>
<name>A0A2V1P1Q1_9RHOB</name>
<dbReference type="Proteomes" id="UP000245293">
    <property type="component" value="Unassembled WGS sequence"/>
</dbReference>